<dbReference type="Proteomes" id="UP000029736">
    <property type="component" value="Unassembled WGS sequence"/>
</dbReference>
<sequence>MKSGQVRTFVLKKTAAEPVYIYDLPENQWRNGCIYRMQASLLCEGQPLTLHRIVSAQQSYYEPYHINGVTIFFDAVNDIEDFIKDNHGSKGMAATACGQAQQHKASPATSPICKRGDTLSHCIPMLTLPCPTARKPLKCFGCGS</sequence>
<protein>
    <submittedName>
        <fullName evidence="1">Uncharacterized protein</fullName>
    </submittedName>
</protein>
<name>A0A098S316_9BACT</name>
<dbReference type="EMBL" id="JPOS01000084">
    <property type="protein sequence ID" value="KGE85587.1"/>
    <property type="molecule type" value="Genomic_DNA"/>
</dbReference>
<comment type="caution">
    <text evidence="1">The sequence shown here is derived from an EMBL/GenBank/DDBJ whole genome shotgun (WGS) entry which is preliminary data.</text>
</comment>
<dbReference type="AlphaFoldDB" id="A0A098S316"/>
<reference evidence="1 2" key="1">
    <citation type="journal article" date="2014" name="Int. J. Syst. Evol. Microbiol.">
        <title>Phaeodactylibacter xiamenensis gen. nov., sp. nov., a member of the family Saprospiraceae isolated from the marine alga Phaeodactylum tricornutum.</title>
        <authorList>
            <person name="Chen Z.Jr."/>
            <person name="Lei X."/>
            <person name="Lai Q."/>
            <person name="Li Y."/>
            <person name="Zhang B."/>
            <person name="Zhang J."/>
            <person name="Zhang H."/>
            <person name="Yang L."/>
            <person name="Zheng W."/>
            <person name="Tian Y."/>
            <person name="Yu Z."/>
            <person name="Xu H.Jr."/>
            <person name="Zheng T."/>
        </authorList>
    </citation>
    <scope>NUCLEOTIDE SEQUENCE [LARGE SCALE GENOMIC DNA]</scope>
    <source>
        <strain evidence="1 2">KD52</strain>
    </source>
</reference>
<evidence type="ECO:0000313" key="2">
    <source>
        <dbReference type="Proteomes" id="UP000029736"/>
    </source>
</evidence>
<accession>A0A098S316</accession>
<proteinExistence type="predicted"/>
<organism evidence="1 2">
    <name type="scientific">Phaeodactylibacter xiamenensis</name>
    <dbReference type="NCBI Taxonomy" id="1524460"/>
    <lineage>
        <taxon>Bacteria</taxon>
        <taxon>Pseudomonadati</taxon>
        <taxon>Bacteroidota</taxon>
        <taxon>Saprospiria</taxon>
        <taxon>Saprospirales</taxon>
        <taxon>Haliscomenobacteraceae</taxon>
        <taxon>Phaeodactylibacter</taxon>
    </lineage>
</organism>
<keyword evidence="2" id="KW-1185">Reference proteome</keyword>
<evidence type="ECO:0000313" key="1">
    <source>
        <dbReference type="EMBL" id="KGE85587.1"/>
    </source>
</evidence>
<gene>
    <name evidence="1" type="ORF">IX84_26155</name>
</gene>